<name>A0A562UQ77_9ACTN</name>
<evidence type="ECO:0000313" key="2">
    <source>
        <dbReference type="Proteomes" id="UP000321617"/>
    </source>
</evidence>
<reference evidence="1 2" key="1">
    <citation type="journal article" date="2013" name="Stand. Genomic Sci.">
        <title>Genomic Encyclopedia of Type Strains, Phase I: The one thousand microbial genomes (KMG-I) project.</title>
        <authorList>
            <person name="Kyrpides N.C."/>
            <person name="Woyke T."/>
            <person name="Eisen J.A."/>
            <person name="Garrity G."/>
            <person name="Lilburn T.G."/>
            <person name="Beck B.J."/>
            <person name="Whitman W.B."/>
            <person name="Hugenholtz P."/>
            <person name="Klenk H.P."/>
        </authorList>
    </citation>
    <scope>NUCLEOTIDE SEQUENCE [LARGE SCALE GENOMIC DNA]</scope>
    <source>
        <strain evidence="1 2">DSM 45044</strain>
    </source>
</reference>
<dbReference type="RefSeq" id="WP_158645723.1">
    <property type="nucleotide sequence ID" value="NZ_BAABIJ010000006.1"/>
</dbReference>
<dbReference type="EMBL" id="VLLL01000010">
    <property type="protein sequence ID" value="TWJ07769.1"/>
    <property type="molecule type" value="Genomic_DNA"/>
</dbReference>
<evidence type="ECO:0000313" key="1">
    <source>
        <dbReference type="EMBL" id="TWJ07769.1"/>
    </source>
</evidence>
<sequence length="237" mass="26210">MSVTEGLYIVDRPMELSERARSFLRVSSRRVNFERGLTGQSLQREIIKVYGRPNDVMVNLLDRIQERYGGLSYKSGFFDSPVTFAPVCDPEDPGDDVEILYAVETGSPLGASVKLDGEVEVGIDFLGIREFSDLDSLIECDAMFSAAEALGEGAQRYMRRNTARAAVDALRVDQELGLKLVPTACGYHTFWLASDSTMVYATDIWSMLNGIMPPLLKVWTTSAGADERITRIVGSFA</sequence>
<proteinExistence type="predicted"/>
<dbReference type="AlphaFoldDB" id="A0A562UQ77"/>
<comment type="caution">
    <text evidence="1">The sequence shown here is derived from an EMBL/GenBank/DDBJ whole genome shotgun (WGS) entry which is preliminary data.</text>
</comment>
<gene>
    <name evidence="1" type="ORF">LX16_4932</name>
</gene>
<protein>
    <submittedName>
        <fullName evidence="1">Uncharacterized protein</fullName>
    </submittedName>
</protein>
<organism evidence="1 2">
    <name type="scientific">Stackebrandtia albiflava</name>
    <dbReference type="NCBI Taxonomy" id="406432"/>
    <lineage>
        <taxon>Bacteria</taxon>
        <taxon>Bacillati</taxon>
        <taxon>Actinomycetota</taxon>
        <taxon>Actinomycetes</taxon>
        <taxon>Glycomycetales</taxon>
        <taxon>Glycomycetaceae</taxon>
        <taxon>Stackebrandtia</taxon>
    </lineage>
</organism>
<dbReference type="OrthoDB" id="3396292at2"/>
<keyword evidence="2" id="KW-1185">Reference proteome</keyword>
<accession>A0A562UQ77</accession>
<dbReference type="Proteomes" id="UP000321617">
    <property type="component" value="Unassembled WGS sequence"/>
</dbReference>